<dbReference type="EMBL" id="BQNB010016115">
    <property type="protein sequence ID" value="GJT47990.1"/>
    <property type="molecule type" value="Genomic_DNA"/>
</dbReference>
<reference evidence="3" key="1">
    <citation type="journal article" date="2022" name="Int. J. Mol. Sci.">
        <title>Draft Genome of Tanacetum Coccineum: Genomic Comparison of Closely Related Tanacetum-Family Plants.</title>
        <authorList>
            <person name="Yamashiro T."/>
            <person name="Shiraishi A."/>
            <person name="Nakayama K."/>
            <person name="Satake H."/>
        </authorList>
    </citation>
    <scope>NUCLEOTIDE SEQUENCE</scope>
</reference>
<feature type="domain" description="CCHC-type" evidence="2">
    <location>
        <begin position="148"/>
        <end position="162"/>
    </location>
</feature>
<evidence type="ECO:0000313" key="4">
    <source>
        <dbReference type="Proteomes" id="UP001151760"/>
    </source>
</evidence>
<evidence type="ECO:0000256" key="1">
    <source>
        <dbReference type="PROSITE-ProRule" id="PRU00047"/>
    </source>
</evidence>
<dbReference type="PROSITE" id="PS50158">
    <property type="entry name" value="ZF_CCHC"/>
    <property type="match status" value="1"/>
</dbReference>
<accession>A0ABQ5EAS0</accession>
<dbReference type="InterPro" id="IPR001878">
    <property type="entry name" value="Znf_CCHC"/>
</dbReference>
<gene>
    <name evidence="3" type="ORF">Tco_0974147</name>
</gene>
<sequence>MNSYVITVTSVNILLLGLPVDIYTLINHYQTAKKIWDRVKELMEGTKMTKQERESMLYNEFDKFTSEPGESIHSYYLIFSKFINDMNVIPMSMTPMQINTKFVNHLQPKWSSRQSQGYAGNAGNNQASGAWVINAVGNTGANQLKVIRCYNCKGESHMAKQCTTRKRVKDSEWFKDKMLLAQAQEARVVLDEEQQDFLADSLEETDDCEDLQLQATTNFKADHVDAYDSDCDDEATTNAIFMAIFSHVGSLNDDTVAPRYDSDTLSGVPHYNTYYDSDVLNSNIQELEYIENIVSTNESYDELKGNNDVISYLDYMLTIRNNEDNYVPPPV</sequence>
<keyword evidence="4" id="KW-1185">Reference proteome</keyword>
<dbReference type="Gene3D" id="4.10.60.10">
    <property type="entry name" value="Zinc finger, CCHC-type"/>
    <property type="match status" value="1"/>
</dbReference>
<name>A0ABQ5EAS0_9ASTR</name>
<dbReference type="SMART" id="SM00343">
    <property type="entry name" value="ZnF_C2HC"/>
    <property type="match status" value="1"/>
</dbReference>
<comment type="caution">
    <text evidence="3">The sequence shown here is derived from an EMBL/GenBank/DDBJ whole genome shotgun (WGS) entry which is preliminary data.</text>
</comment>
<dbReference type="Proteomes" id="UP001151760">
    <property type="component" value="Unassembled WGS sequence"/>
</dbReference>
<dbReference type="Pfam" id="PF14223">
    <property type="entry name" value="Retrotran_gag_2"/>
    <property type="match status" value="1"/>
</dbReference>
<proteinExistence type="predicted"/>
<evidence type="ECO:0000313" key="3">
    <source>
        <dbReference type="EMBL" id="GJT47990.1"/>
    </source>
</evidence>
<evidence type="ECO:0000259" key="2">
    <source>
        <dbReference type="PROSITE" id="PS50158"/>
    </source>
</evidence>
<keyword evidence="1" id="KW-0862">Zinc</keyword>
<reference evidence="3" key="2">
    <citation type="submission" date="2022-01" db="EMBL/GenBank/DDBJ databases">
        <authorList>
            <person name="Yamashiro T."/>
            <person name="Shiraishi A."/>
            <person name="Satake H."/>
            <person name="Nakayama K."/>
        </authorList>
    </citation>
    <scope>NUCLEOTIDE SEQUENCE</scope>
</reference>
<protein>
    <submittedName>
        <fullName evidence="3">Retrovirus-related pol polyprotein from transposon TNT 1-94</fullName>
    </submittedName>
</protein>
<organism evidence="3 4">
    <name type="scientific">Tanacetum coccineum</name>
    <dbReference type="NCBI Taxonomy" id="301880"/>
    <lineage>
        <taxon>Eukaryota</taxon>
        <taxon>Viridiplantae</taxon>
        <taxon>Streptophyta</taxon>
        <taxon>Embryophyta</taxon>
        <taxon>Tracheophyta</taxon>
        <taxon>Spermatophyta</taxon>
        <taxon>Magnoliopsida</taxon>
        <taxon>eudicotyledons</taxon>
        <taxon>Gunneridae</taxon>
        <taxon>Pentapetalae</taxon>
        <taxon>asterids</taxon>
        <taxon>campanulids</taxon>
        <taxon>Asterales</taxon>
        <taxon>Asteraceae</taxon>
        <taxon>Asteroideae</taxon>
        <taxon>Anthemideae</taxon>
        <taxon>Anthemidinae</taxon>
        <taxon>Tanacetum</taxon>
    </lineage>
</organism>
<keyword evidence="1" id="KW-0479">Metal-binding</keyword>
<keyword evidence="1" id="KW-0863">Zinc-finger</keyword>